<keyword evidence="2 6" id="KW-0812">Transmembrane</keyword>
<comment type="subcellular location">
    <subcellularLocation>
        <location evidence="1">Membrane</location>
        <topology evidence="1">Single-pass membrane protein</topology>
    </subcellularLocation>
</comment>
<feature type="region of interest" description="Disordered" evidence="5">
    <location>
        <begin position="358"/>
        <end position="387"/>
    </location>
</feature>
<feature type="compositionally biased region" description="Polar residues" evidence="5">
    <location>
        <begin position="20"/>
        <end position="31"/>
    </location>
</feature>
<comment type="caution">
    <text evidence="7">The sequence shown here is derived from an EMBL/GenBank/DDBJ whole genome shotgun (WGS) entry which is preliminary data.</text>
</comment>
<organism evidence="7 8">
    <name type="scientific">Meripilus lineatus</name>
    <dbReference type="NCBI Taxonomy" id="2056292"/>
    <lineage>
        <taxon>Eukaryota</taxon>
        <taxon>Fungi</taxon>
        <taxon>Dikarya</taxon>
        <taxon>Basidiomycota</taxon>
        <taxon>Agaricomycotina</taxon>
        <taxon>Agaricomycetes</taxon>
        <taxon>Polyporales</taxon>
        <taxon>Meripilaceae</taxon>
        <taxon>Meripilus</taxon>
    </lineage>
</organism>
<gene>
    <name evidence="7" type="ORF">NLI96_g12503</name>
</gene>
<feature type="compositionally biased region" description="Low complexity" evidence="5">
    <location>
        <begin position="238"/>
        <end position="264"/>
    </location>
</feature>
<evidence type="ECO:0000256" key="4">
    <source>
        <dbReference type="ARBA" id="ARBA00023136"/>
    </source>
</evidence>
<feature type="region of interest" description="Disordered" evidence="5">
    <location>
        <begin position="402"/>
        <end position="448"/>
    </location>
</feature>
<dbReference type="PANTHER" id="PTHR15549">
    <property type="entry name" value="PAIRED IMMUNOGLOBULIN-LIKE TYPE 2 RECEPTOR"/>
    <property type="match status" value="1"/>
</dbReference>
<evidence type="ECO:0000256" key="6">
    <source>
        <dbReference type="SAM" id="Phobius"/>
    </source>
</evidence>
<evidence type="ECO:0000256" key="1">
    <source>
        <dbReference type="ARBA" id="ARBA00004167"/>
    </source>
</evidence>
<dbReference type="GO" id="GO:0071944">
    <property type="term" value="C:cell periphery"/>
    <property type="evidence" value="ECO:0007669"/>
    <property type="project" value="UniProtKB-ARBA"/>
</dbReference>
<proteinExistence type="predicted"/>
<accession>A0AAD5Y7I3</accession>
<keyword evidence="4 6" id="KW-0472">Membrane</keyword>
<dbReference type="EMBL" id="JANAWD010001084">
    <property type="protein sequence ID" value="KAJ3474354.1"/>
    <property type="molecule type" value="Genomic_DNA"/>
</dbReference>
<dbReference type="PANTHER" id="PTHR15549:SF26">
    <property type="entry name" value="AXIAL BUDDING PATTERN PROTEIN 2-RELATED"/>
    <property type="match status" value="1"/>
</dbReference>
<dbReference type="InterPro" id="IPR051694">
    <property type="entry name" value="Immunoregulatory_rcpt-like"/>
</dbReference>
<dbReference type="Proteomes" id="UP001212997">
    <property type="component" value="Unassembled WGS sequence"/>
</dbReference>
<dbReference type="GO" id="GO:0016020">
    <property type="term" value="C:membrane"/>
    <property type="evidence" value="ECO:0007669"/>
    <property type="project" value="UniProtKB-SubCell"/>
</dbReference>
<keyword evidence="8" id="KW-1185">Reference proteome</keyword>
<evidence type="ECO:0000256" key="2">
    <source>
        <dbReference type="ARBA" id="ARBA00022692"/>
    </source>
</evidence>
<reference evidence="7" key="1">
    <citation type="submission" date="2022-07" db="EMBL/GenBank/DDBJ databases">
        <title>Genome Sequence of Physisporinus lineatus.</title>
        <authorList>
            <person name="Buettner E."/>
        </authorList>
    </citation>
    <scope>NUCLEOTIDE SEQUENCE</scope>
    <source>
        <strain evidence="7">VT162</strain>
    </source>
</reference>
<feature type="region of interest" description="Disordered" evidence="5">
    <location>
        <begin position="1"/>
        <end position="31"/>
    </location>
</feature>
<sequence>MHQDCNSRSSRGRYAKPDTRTPNLSAGNESNERINSSLWAPLMSTDIYTQPLASGTMAVSPAVKRERITPSNGEFLFPITVPQFDAHENPYSSVICMDTSVKSVYKDILDKFIGGSLRSSRAAAPLKFTAPANLVVCNTTTLAWTGGTAPYTLDFNVDGQTAETAVIINDVTLDWEVDVGPGYPLIITLFDSDEQSVVTPTLFTKPGNKTCFLVTPDTSSAANPTGSQTTPASRAVITPSSSSTTSRTPSSSVTNTTNNSNSNTSSTPVMIIGIVVALVVLSIVLAIIIFVLWRRNKRRANRPKIDLLTESPEPKGMMPMPTYQMGHAYNNYSYQEPEPPVGQQLTYTEKVAMMRRPKVAPDPPFSTIRTGEPSGSAPNASSSMMYPYSADPSSFNVQLLAPQRRPKQRDVSDSSPSRTTESATSEVSAPVAGTSEFSSSMEVPRREADAGVRLAGGPQEGWPSRRGDPSSGVWRFLINPPSPSFCTFDALLTTSIHPYSLLSFVWSRIRTSRPPSVDLTIVFSLVIHTL</sequence>
<evidence type="ECO:0000256" key="5">
    <source>
        <dbReference type="SAM" id="MobiDB-lite"/>
    </source>
</evidence>
<dbReference type="AlphaFoldDB" id="A0AAD5Y7I3"/>
<keyword evidence="3 6" id="KW-1133">Transmembrane helix</keyword>
<feature type="transmembrane region" description="Helical" evidence="6">
    <location>
        <begin position="269"/>
        <end position="293"/>
    </location>
</feature>
<protein>
    <submittedName>
        <fullName evidence="7">Uncharacterized protein</fullName>
    </submittedName>
</protein>
<feature type="compositionally biased region" description="Polar residues" evidence="5">
    <location>
        <begin position="413"/>
        <end position="427"/>
    </location>
</feature>
<feature type="compositionally biased region" description="Polar residues" evidence="5">
    <location>
        <begin position="218"/>
        <end position="232"/>
    </location>
</feature>
<evidence type="ECO:0000256" key="3">
    <source>
        <dbReference type="ARBA" id="ARBA00022989"/>
    </source>
</evidence>
<evidence type="ECO:0000313" key="7">
    <source>
        <dbReference type="EMBL" id="KAJ3474354.1"/>
    </source>
</evidence>
<feature type="region of interest" description="Disordered" evidence="5">
    <location>
        <begin position="218"/>
        <end position="264"/>
    </location>
</feature>
<evidence type="ECO:0000313" key="8">
    <source>
        <dbReference type="Proteomes" id="UP001212997"/>
    </source>
</evidence>
<name>A0AAD5Y7I3_9APHY</name>